<comment type="caution">
    <text evidence="3">The sequence shown here is derived from an EMBL/GenBank/DDBJ whole genome shotgun (WGS) entry which is preliminary data.</text>
</comment>
<dbReference type="EMBL" id="MU167234">
    <property type="protein sequence ID" value="KAG0148686.1"/>
    <property type="molecule type" value="Genomic_DNA"/>
</dbReference>
<keyword evidence="2" id="KW-0732">Signal</keyword>
<evidence type="ECO:0000256" key="1">
    <source>
        <dbReference type="SAM" id="MobiDB-lite"/>
    </source>
</evidence>
<evidence type="ECO:0000313" key="3">
    <source>
        <dbReference type="EMBL" id="KAG0148686.1"/>
    </source>
</evidence>
<organism evidence="3 4">
    <name type="scientific">Cronartium quercuum f. sp. fusiforme G11</name>
    <dbReference type="NCBI Taxonomy" id="708437"/>
    <lineage>
        <taxon>Eukaryota</taxon>
        <taxon>Fungi</taxon>
        <taxon>Dikarya</taxon>
        <taxon>Basidiomycota</taxon>
        <taxon>Pucciniomycotina</taxon>
        <taxon>Pucciniomycetes</taxon>
        <taxon>Pucciniales</taxon>
        <taxon>Coleosporiaceae</taxon>
        <taxon>Cronartium</taxon>
    </lineage>
</organism>
<name>A0A9P6TDQ7_9BASI</name>
<keyword evidence="4" id="KW-1185">Reference proteome</keyword>
<reference evidence="3" key="1">
    <citation type="submission" date="2013-11" db="EMBL/GenBank/DDBJ databases">
        <title>Genome sequence of the fusiform rust pathogen reveals effectors for host alternation and coevolution with pine.</title>
        <authorList>
            <consortium name="DOE Joint Genome Institute"/>
            <person name="Smith K."/>
            <person name="Pendleton A."/>
            <person name="Kubisiak T."/>
            <person name="Anderson C."/>
            <person name="Salamov A."/>
            <person name="Aerts A."/>
            <person name="Riley R."/>
            <person name="Clum A."/>
            <person name="Lindquist E."/>
            <person name="Ence D."/>
            <person name="Campbell M."/>
            <person name="Kronenberg Z."/>
            <person name="Feau N."/>
            <person name="Dhillon B."/>
            <person name="Hamelin R."/>
            <person name="Burleigh J."/>
            <person name="Smith J."/>
            <person name="Yandell M."/>
            <person name="Nelson C."/>
            <person name="Grigoriev I."/>
            <person name="Davis J."/>
        </authorList>
    </citation>
    <scope>NUCLEOTIDE SEQUENCE</scope>
    <source>
        <strain evidence="3">G11</strain>
    </source>
</reference>
<evidence type="ECO:0000256" key="2">
    <source>
        <dbReference type="SAM" id="SignalP"/>
    </source>
</evidence>
<proteinExistence type="predicted"/>
<gene>
    <name evidence="3" type="ORF">CROQUDRAFT_654517</name>
</gene>
<dbReference type="Proteomes" id="UP000886653">
    <property type="component" value="Unassembled WGS sequence"/>
</dbReference>
<dbReference type="AlphaFoldDB" id="A0A9P6TDQ7"/>
<accession>A0A9P6TDQ7</accession>
<feature type="chain" id="PRO_5040392973" evidence="2">
    <location>
        <begin position="20"/>
        <end position="199"/>
    </location>
</feature>
<dbReference type="OrthoDB" id="2507140at2759"/>
<feature type="signal peptide" evidence="2">
    <location>
        <begin position="1"/>
        <end position="19"/>
    </location>
</feature>
<sequence>MLSSTAALSAVLLLPAVFAQNASSVNSSATPTTSTSESGTGTTFTPPTVSGTSCGTAQQNFNQCVTKVSKDISNCPSTGYVCLCQTYANLAACYNACPDLSDGSTWKGQASQYCSQANISDTGSVYNTTSPVTPTVNTSTTTTNTTSSTPTTSGRTNTSTTTSPLATASAFARNSANRNLDLSFGLVAIAAGLGAFLFA</sequence>
<protein>
    <submittedName>
        <fullName evidence="3">Uncharacterized protein</fullName>
    </submittedName>
</protein>
<evidence type="ECO:0000313" key="4">
    <source>
        <dbReference type="Proteomes" id="UP000886653"/>
    </source>
</evidence>
<feature type="region of interest" description="Disordered" evidence="1">
    <location>
        <begin position="130"/>
        <end position="162"/>
    </location>
</feature>